<dbReference type="PANTHER" id="PTHR12558:SF13">
    <property type="entry name" value="CELL DIVISION CYCLE PROTEIN 27 HOMOLOG"/>
    <property type="match status" value="1"/>
</dbReference>
<name>A0A143DH18_9PROT</name>
<dbReference type="InterPro" id="IPR011990">
    <property type="entry name" value="TPR-like_helical_dom_sf"/>
</dbReference>
<keyword evidence="1" id="KW-0614">Plasmid</keyword>
<protein>
    <submittedName>
        <fullName evidence="1">Uncharacterized protein</fullName>
    </submittedName>
</protein>
<dbReference type="PANTHER" id="PTHR12558">
    <property type="entry name" value="CELL DIVISION CYCLE 16,23,27"/>
    <property type="match status" value="1"/>
</dbReference>
<dbReference type="KEGG" id="hjo:AY555_11240"/>
<dbReference type="EMBL" id="CP014527">
    <property type="protein sequence ID" value="AMW35926.1"/>
    <property type="molecule type" value="Genomic_DNA"/>
</dbReference>
<dbReference type="SUPFAM" id="SSF48452">
    <property type="entry name" value="TPR-like"/>
    <property type="match status" value="4"/>
</dbReference>
<dbReference type="Proteomes" id="UP000076066">
    <property type="component" value="Plasmid unnamed 2"/>
</dbReference>
<accession>A0A143DH18</accession>
<proteinExistence type="predicted"/>
<dbReference type="Pfam" id="PF13283">
    <property type="entry name" value="NfrA_C"/>
    <property type="match status" value="1"/>
</dbReference>
<dbReference type="RefSeq" id="WP_066137342.1">
    <property type="nucleotide sequence ID" value="NZ_CP014527.1"/>
</dbReference>
<dbReference type="Gene3D" id="1.25.40.10">
    <property type="entry name" value="Tetratricopeptide repeat domain"/>
    <property type="match status" value="4"/>
</dbReference>
<keyword evidence="2" id="KW-1185">Reference proteome</keyword>
<evidence type="ECO:0000313" key="1">
    <source>
        <dbReference type="EMBL" id="AMW35926.1"/>
    </source>
</evidence>
<geneLocation type="plasmid" evidence="1 2">
    <name>unnamed 2</name>
</geneLocation>
<dbReference type="GeneID" id="53317718"/>
<dbReference type="OrthoDB" id="9766710at2"/>
<organism evidence="1 2">
    <name type="scientific">Haematospirillum jordaniae</name>
    <dbReference type="NCBI Taxonomy" id="1549855"/>
    <lineage>
        <taxon>Bacteria</taxon>
        <taxon>Pseudomonadati</taxon>
        <taxon>Pseudomonadota</taxon>
        <taxon>Alphaproteobacteria</taxon>
        <taxon>Rhodospirillales</taxon>
        <taxon>Novispirillaceae</taxon>
        <taxon>Haematospirillum</taxon>
    </lineage>
</organism>
<dbReference type="InterPro" id="IPR019734">
    <property type="entry name" value="TPR_rpt"/>
</dbReference>
<reference evidence="1 2" key="1">
    <citation type="submission" date="2016-02" db="EMBL/GenBank/DDBJ databases">
        <title>Complete Genome of H5569, the type strain of the newly described species Haematospirillium jordaniae.</title>
        <authorList>
            <person name="Nicholson A.C."/>
            <person name="Humrighouse B.W."/>
            <person name="Loparov V."/>
            <person name="McQuiston J.R."/>
        </authorList>
    </citation>
    <scope>NUCLEOTIDE SEQUENCE [LARGE SCALE GENOMIC DNA]</scope>
    <source>
        <strain evidence="1 2">H5569</strain>
        <plasmid evidence="2">Plasmid unnamed 2</plasmid>
    </source>
</reference>
<dbReference type="SMART" id="SM00028">
    <property type="entry name" value="TPR"/>
    <property type="match status" value="5"/>
</dbReference>
<sequence>MITQGHIPGWILASMIGSSLLYGPCAQAQQAPTAEKRLIQMLPEQSFIEREWLRHRTFPYEEKARTLIQGDRKEEALQELEKGLTLIPEAHVMRWRATVLAAELQKPADVLRLSAPLTEVAPDFSLLRLFRATALQTLGHREEAATELTQAMGSATLSVDEQLRALELQTRTAPNSAGLQKAMDDLEVLSHKRALTQQEQLAAARILVLAKRDREAAERLLQLTRNQDTEQSIEDAAAVDLGFLLLRQNKPGEAYTLVWPRRERLGHSPAVLGLLAEAASRSGHHEQAIELYKPLRNSSNPSDLQVLADLLARGGLREEAAQTLEAVAGLRLGAADRALSLKRAAFIRLDAGQEEQALELFIKALELDQSPDTLNSVVLTAISAKRIKDASLVLQRVEQEQSLQAPNRADVINAHRLSLCAAQLEQNTPEESVRCLEELPHSIGDIPERLQLLAEAQRRAGDTSARTKTLETLAQLRSDKDTLVSLADARWAEGNVRGSAEALEQAAHLDHEAAARTAIEALVRWKGAQEWVSVERVARRILERISPENEAVRQALTALAESGTATQKNQQRKKALQDLYHRGLISVDQRLDLAFVLLEDKETKEAVRLMWETLQHEQSPRVHVLLATALDRANRKGPAADFYERSLRDYSGPRSLSAGTKNLVNASLGYLYYDTGRPDLAARHWKQALSGQHDPVLQLRLAQAFLGAGEAESALQQIGTLEATKLPDDLKPVHLETWARALAAAGRDQEAIQVYQTLNATSPTSGRRLEQAVVERRQGQMEPAFHTLEAAYQVTPDNEALGLAYAYAARDLGDHERAEPLLSHITGANPDQLSAREDLGYTRAALGDTQGAQDAFSDVIEDERLYAAMRQYTPVQNRAHIWGLRRQNSILNDNLALQGYTTICPQASSCRRTTSPVGDALNEAQGGVELAWRPPSVGYRDGRTLAITGRLFWGTINGASPVPDKHTTQAGAGLRWKPLREHDFNLAAERLFSIGSKTEDNTLVRVSYGLSSSMDIPPDEPAWTPYYSFYVDAGRFLEKSKARLVSSELRLGGKWRMGTPYIAAPFALIGGSHAGTSTLDDTIARGGIGLHWRLWYNESASHAHQSYIDVTPRLTRDITKDGQGDRQTRFIVSVLARF</sequence>
<dbReference type="AlphaFoldDB" id="A0A143DH18"/>
<evidence type="ECO:0000313" key="2">
    <source>
        <dbReference type="Proteomes" id="UP000076066"/>
    </source>
</evidence>
<dbReference type="InterPro" id="IPR025137">
    <property type="entry name" value="NfrA_C"/>
</dbReference>
<gene>
    <name evidence="1" type="ORF">AY555_11240</name>
</gene>